<evidence type="ECO:0000256" key="4">
    <source>
        <dbReference type="ARBA" id="ARBA00022801"/>
    </source>
</evidence>
<proteinExistence type="predicted"/>
<dbReference type="Proteomes" id="UP000178558">
    <property type="component" value="Unassembled WGS sequence"/>
</dbReference>
<dbReference type="AlphaFoldDB" id="A0A1F7J654"/>
<protein>
    <submittedName>
        <fullName evidence="5">RNA ligase partner protein</fullName>
    </submittedName>
</protein>
<evidence type="ECO:0000313" key="5">
    <source>
        <dbReference type="EMBL" id="OGK51101.1"/>
    </source>
</evidence>
<organism evidence="5 6">
    <name type="scientific">Candidatus Roizmanbacteria bacterium RIFCSPLOWO2_01_FULL_40_42</name>
    <dbReference type="NCBI Taxonomy" id="1802066"/>
    <lineage>
        <taxon>Bacteria</taxon>
        <taxon>Candidatus Roizmaniibacteriota</taxon>
    </lineage>
</organism>
<dbReference type="InterPro" id="IPR014856">
    <property type="entry name" value="RNA_free_RNase_P"/>
</dbReference>
<name>A0A1F7J654_9BACT</name>
<dbReference type="GO" id="GO:0016874">
    <property type="term" value="F:ligase activity"/>
    <property type="evidence" value="ECO:0007669"/>
    <property type="project" value="UniProtKB-KW"/>
</dbReference>
<evidence type="ECO:0000313" key="6">
    <source>
        <dbReference type="Proteomes" id="UP000178558"/>
    </source>
</evidence>
<keyword evidence="2" id="KW-0540">Nuclease</keyword>
<dbReference type="GO" id="GO:0004519">
    <property type="term" value="F:endonuclease activity"/>
    <property type="evidence" value="ECO:0007669"/>
    <property type="project" value="UniProtKB-KW"/>
</dbReference>
<dbReference type="PANTHER" id="PTHR41173">
    <property type="entry name" value="UPF0278 PROTEIN TK1425"/>
    <property type="match status" value="1"/>
</dbReference>
<dbReference type="CDD" id="cd18691">
    <property type="entry name" value="PIN_VapC-like"/>
    <property type="match status" value="1"/>
</dbReference>
<keyword evidence="1" id="KW-0819">tRNA processing</keyword>
<comment type="caution">
    <text evidence="5">The sequence shown here is derived from an EMBL/GenBank/DDBJ whole genome shotgun (WGS) entry which is preliminary data.</text>
</comment>
<evidence type="ECO:0000256" key="1">
    <source>
        <dbReference type="ARBA" id="ARBA00022694"/>
    </source>
</evidence>
<dbReference type="Pfam" id="PF08745">
    <property type="entry name" value="PIN_5"/>
    <property type="match status" value="1"/>
</dbReference>
<keyword evidence="5" id="KW-0436">Ligase</keyword>
<evidence type="ECO:0000256" key="3">
    <source>
        <dbReference type="ARBA" id="ARBA00022759"/>
    </source>
</evidence>
<accession>A0A1F7J654</accession>
<reference evidence="5 6" key="1">
    <citation type="journal article" date="2016" name="Nat. Commun.">
        <title>Thousands of microbial genomes shed light on interconnected biogeochemical processes in an aquifer system.</title>
        <authorList>
            <person name="Anantharaman K."/>
            <person name="Brown C.T."/>
            <person name="Hug L.A."/>
            <person name="Sharon I."/>
            <person name="Castelle C.J."/>
            <person name="Probst A.J."/>
            <person name="Thomas B.C."/>
            <person name="Singh A."/>
            <person name="Wilkins M.J."/>
            <person name="Karaoz U."/>
            <person name="Brodie E.L."/>
            <person name="Williams K.H."/>
            <person name="Hubbard S.S."/>
            <person name="Banfield J.F."/>
        </authorList>
    </citation>
    <scope>NUCLEOTIDE SEQUENCE [LARGE SCALE GENOMIC DNA]</scope>
</reference>
<keyword evidence="3" id="KW-0255">Endonuclease</keyword>
<keyword evidence="4" id="KW-0378">Hydrolase</keyword>
<dbReference type="GO" id="GO:0016787">
    <property type="term" value="F:hydrolase activity"/>
    <property type="evidence" value="ECO:0007669"/>
    <property type="project" value="UniProtKB-KW"/>
</dbReference>
<evidence type="ECO:0000256" key="2">
    <source>
        <dbReference type="ARBA" id="ARBA00022722"/>
    </source>
</evidence>
<dbReference type="NCBIfam" id="TIGR03875">
    <property type="entry name" value="RNA_lig_partner"/>
    <property type="match status" value="1"/>
</dbReference>
<dbReference type="GO" id="GO:0008033">
    <property type="term" value="P:tRNA processing"/>
    <property type="evidence" value="ECO:0007669"/>
    <property type="project" value="UniProtKB-KW"/>
</dbReference>
<sequence length="208" mass="23347">MDKYVLDTNLFFNMAPGLGLGKKTEEVMKKATTAMKTMVKEKKAEFFMPPRVVDELMSFFDDKSQAFLKDFLSVIAVKSPHVSSVEFPAAVFYNLISDIRDRSYKGLTIAEEELKKAAKGLAGSQVKDSKQDFEKAVGAHVKTLRDRYRNATRTGFLDSVADLDLIVLAKEQDAYLVSSDEGVIKWGRIFGIREMDATVFGKKLTDHL</sequence>
<dbReference type="EMBL" id="MGAQ01000005">
    <property type="protein sequence ID" value="OGK51101.1"/>
    <property type="molecule type" value="Genomic_DNA"/>
</dbReference>
<gene>
    <name evidence="5" type="ORF">A3B50_04865</name>
</gene>
<dbReference type="PANTHER" id="PTHR41173:SF1">
    <property type="entry name" value="RNA-FREE RIBONUCLEASE P"/>
    <property type="match status" value="1"/>
</dbReference>